<dbReference type="GO" id="GO:0016020">
    <property type="term" value="C:membrane"/>
    <property type="evidence" value="ECO:0007669"/>
    <property type="project" value="UniProtKB-SubCell"/>
</dbReference>
<evidence type="ECO:0000256" key="1">
    <source>
        <dbReference type="ARBA" id="ARBA00004141"/>
    </source>
</evidence>
<evidence type="ECO:0000256" key="8">
    <source>
        <dbReference type="ARBA" id="ARBA00023136"/>
    </source>
</evidence>
<evidence type="ECO:0000256" key="4">
    <source>
        <dbReference type="ARBA" id="ARBA00022597"/>
    </source>
</evidence>
<comment type="similarity">
    <text evidence="2 10">Belongs to the major facilitator superfamily. Sugar transporter (TC 2.A.1.1) family.</text>
</comment>
<gene>
    <name evidence="13" type="primary">STP1_3</name>
    <name evidence="13" type="ORF">CASFOL_004600</name>
</gene>
<feature type="transmembrane region" description="Helical" evidence="11">
    <location>
        <begin position="334"/>
        <end position="355"/>
    </location>
</feature>
<evidence type="ECO:0000256" key="10">
    <source>
        <dbReference type="RuleBase" id="RU003346"/>
    </source>
</evidence>
<dbReference type="CDD" id="cd17361">
    <property type="entry name" value="MFS_STP"/>
    <property type="match status" value="1"/>
</dbReference>
<feature type="transmembrane region" description="Helical" evidence="11">
    <location>
        <begin position="33"/>
        <end position="55"/>
    </location>
</feature>
<feature type="transmembrane region" description="Helical" evidence="11">
    <location>
        <begin position="88"/>
        <end position="109"/>
    </location>
</feature>
<evidence type="ECO:0000256" key="3">
    <source>
        <dbReference type="ARBA" id="ARBA00022448"/>
    </source>
</evidence>
<sequence length="473" mass="53072">MDHFLEKFFPSVFRKHQGNVSTNKYCKPDSVTLTMFTSSLYLASLVSSVVAWMVTRSLGRKLSMLLGGLLFCAGSLLSSLAQSLWMVIGGRIFLGLGIGFCYQSVPLYLSEVAPSNYRGALNAGFQLSITIGILAANILNCVFAKLKNGWRYSLGAALVPALIITVGSLILPETPNSLIERGNRDKAHEHLQMFRGSTDVNQEFHDLVTASEASLKIERTWRDLFRRKYRPHLTMAIAIPFFQQLTGINVIMFYAPVLYEMVGFGSGSSLIAAAVTGSVNFSATVVSIHGGEKWGRRFLFIEGGIQMLICQIVVSILIGVKFGVDRNPVDLPEWYALVVVFFICIYVAGFAWSWGPLDWILPGEIFPLEIKSAAQNLKVCVNMIFTFFVAQFFLTMLCHLKFGLFLFFGFFVAVMTIFIYLFLPETKNISIEEMVVVWKQHWFWSRFMTEEDYPSNCAATVEMMEGQGVCRRV</sequence>
<dbReference type="SUPFAM" id="SSF103473">
    <property type="entry name" value="MFS general substrate transporter"/>
    <property type="match status" value="1"/>
</dbReference>
<evidence type="ECO:0000313" key="14">
    <source>
        <dbReference type="Proteomes" id="UP001632038"/>
    </source>
</evidence>
<dbReference type="Pfam" id="PF00083">
    <property type="entry name" value="Sugar_tr"/>
    <property type="match status" value="1"/>
</dbReference>
<feature type="transmembrane region" description="Helical" evidence="11">
    <location>
        <begin position="62"/>
        <end position="82"/>
    </location>
</feature>
<feature type="transmembrane region" description="Helical" evidence="11">
    <location>
        <begin position="402"/>
        <end position="423"/>
    </location>
</feature>
<evidence type="ECO:0000259" key="12">
    <source>
        <dbReference type="PROSITE" id="PS50850"/>
    </source>
</evidence>
<evidence type="ECO:0000256" key="2">
    <source>
        <dbReference type="ARBA" id="ARBA00010992"/>
    </source>
</evidence>
<dbReference type="PANTHER" id="PTHR23500:SF574">
    <property type="entry name" value="SUGAR TRANSPORT PROTEIN 1"/>
    <property type="match status" value="1"/>
</dbReference>
<proteinExistence type="inferred from homology"/>
<evidence type="ECO:0000256" key="9">
    <source>
        <dbReference type="ARBA" id="ARBA00044504"/>
    </source>
</evidence>
<dbReference type="InterPro" id="IPR003663">
    <property type="entry name" value="Sugar/inositol_transpt"/>
</dbReference>
<keyword evidence="7 11" id="KW-1133">Transmembrane helix</keyword>
<reference evidence="14" key="1">
    <citation type="journal article" date="2024" name="IScience">
        <title>Strigolactones Initiate the Formation of Haustorium-like Structures in Castilleja.</title>
        <authorList>
            <person name="Buerger M."/>
            <person name="Peterson D."/>
            <person name="Chory J."/>
        </authorList>
    </citation>
    <scope>NUCLEOTIDE SEQUENCE [LARGE SCALE GENOMIC DNA]</scope>
</reference>
<dbReference type="NCBIfam" id="TIGR00879">
    <property type="entry name" value="SP"/>
    <property type="match status" value="1"/>
</dbReference>
<dbReference type="PANTHER" id="PTHR23500">
    <property type="entry name" value="SOLUTE CARRIER FAMILY 2, FACILITATED GLUCOSE TRANSPORTER"/>
    <property type="match status" value="1"/>
</dbReference>
<dbReference type="PROSITE" id="PS50850">
    <property type="entry name" value="MFS"/>
    <property type="match status" value="1"/>
</dbReference>
<name>A0ABD3EAX8_9LAMI</name>
<feature type="domain" description="Major facilitator superfamily (MFS) profile" evidence="12">
    <location>
        <begin position="1"/>
        <end position="427"/>
    </location>
</feature>
<feature type="transmembrane region" description="Helical" evidence="11">
    <location>
        <begin position="121"/>
        <end position="146"/>
    </location>
</feature>
<feature type="transmembrane region" description="Helical" evidence="11">
    <location>
        <begin position="298"/>
        <end position="322"/>
    </location>
</feature>
<dbReference type="InterPro" id="IPR020846">
    <property type="entry name" value="MFS_dom"/>
</dbReference>
<dbReference type="Gene3D" id="1.20.1250.20">
    <property type="entry name" value="MFS general substrate transporter like domains"/>
    <property type="match status" value="1"/>
</dbReference>
<comment type="caution">
    <text evidence="13">The sequence shown here is derived from an EMBL/GenBank/DDBJ whole genome shotgun (WGS) entry which is preliminary data.</text>
</comment>
<organism evidence="13 14">
    <name type="scientific">Castilleja foliolosa</name>
    <dbReference type="NCBI Taxonomy" id="1961234"/>
    <lineage>
        <taxon>Eukaryota</taxon>
        <taxon>Viridiplantae</taxon>
        <taxon>Streptophyta</taxon>
        <taxon>Embryophyta</taxon>
        <taxon>Tracheophyta</taxon>
        <taxon>Spermatophyta</taxon>
        <taxon>Magnoliopsida</taxon>
        <taxon>eudicotyledons</taxon>
        <taxon>Gunneridae</taxon>
        <taxon>Pentapetalae</taxon>
        <taxon>asterids</taxon>
        <taxon>lamiids</taxon>
        <taxon>Lamiales</taxon>
        <taxon>Orobanchaceae</taxon>
        <taxon>Pedicularideae</taxon>
        <taxon>Castillejinae</taxon>
        <taxon>Castilleja</taxon>
    </lineage>
</organism>
<keyword evidence="3 10" id="KW-0813">Transport</keyword>
<dbReference type="EMBL" id="JAVIJP010000006">
    <property type="protein sequence ID" value="KAL3651598.1"/>
    <property type="molecule type" value="Genomic_DNA"/>
</dbReference>
<keyword evidence="4" id="KW-0762">Sugar transport</keyword>
<evidence type="ECO:0000256" key="11">
    <source>
        <dbReference type="SAM" id="Phobius"/>
    </source>
</evidence>
<dbReference type="InterPro" id="IPR044778">
    <property type="entry name" value="MFS_STP/MST-like_plant"/>
</dbReference>
<keyword evidence="5 11" id="KW-0812">Transmembrane</keyword>
<comment type="subcellular location">
    <subcellularLocation>
        <location evidence="1">Membrane</location>
        <topology evidence="1">Multi-pass membrane protein</topology>
    </subcellularLocation>
</comment>
<dbReference type="InterPro" id="IPR045262">
    <property type="entry name" value="STP/PLT_plant"/>
</dbReference>
<feature type="transmembrane region" description="Helical" evidence="11">
    <location>
        <begin position="261"/>
        <end position="286"/>
    </location>
</feature>
<accession>A0ABD3EAX8</accession>
<dbReference type="FunFam" id="1.20.1250.20:FF:000002">
    <property type="entry name" value="Sugar transport protein 13"/>
    <property type="match status" value="1"/>
</dbReference>
<dbReference type="AlphaFoldDB" id="A0ABD3EAX8"/>
<keyword evidence="6" id="KW-0769">Symport</keyword>
<comment type="similarity">
    <text evidence="9">Belongs to the major facilitator superfamily. Phosphate:H(+) symporter (TC 2.A.1.9) family.</text>
</comment>
<dbReference type="Proteomes" id="UP001632038">
    <property type="component" value="Unassembled WGS sequence"/>
</dbReference>
<keyword evidence="14" id="KW-1185">Reference proteome</keyword>
<protein>
    <submittedName>
        <fullName evidence="13">Transcription factor stp1</fullName>
    </submittedName>
</protein>
<evidence type="ECO:0000256" key="5">
    <source>
        <dbReference type="ARBA" id="ARBA00022692"/>
    </source>
</evidence>
<feature type="transmembrane region" description="Helical" evidence="11">
    <location>
        <begin position="152"/>
        <end position="171"/>
    </location>
</feature>
<evidence type="ECO:0000256" key="7">
    <source>
        <dbReference type="ARBA" id="ARBA00022989"/>
    </source>
</evidence>
<feature type="transmembrane region" description="Helical" evidence="11">
    <location>
        <begin position="376"/>
        <end position="396"/>
    </location>
</feature>
<dbReference type="PRINTS" id="PR00171">
    <property type="entry name" value="SUGRTRNSPORT"/>
</dbReference>
<evidence type="ECO:0000313" key="13">
    <source>
        <dbReference type="EMBL" id="KAL3651598.1"/>
    </source>
</evidence>
<keyword evidence="8 11" id="KW-0472">Membrane</keyword>
<dbReference type="InterPro" id="IPR005829">
    <property type="entry name" value="Sugar_transporter_CS"/>
</dbReference>
<evidence type="ECO:0000256" key="6">
    <source>
        <dbReference type="ARBA" id="ARBA00022847"/>
    </source>
</evidence>
<dbReference type="InterPro" id="IPR036259">
    <property type="entry name" value="MFS_trans_sf"/>
</dbReference>
<dbReference type="InterPro" id="IPR005828">
    <property type="entry name" value="MFS_sugar_transport-like"/>
</dbReference>
<feature type="transmembrane region" description="Helical" evidence="11">
    <location>
        <begin position="233"/>
        <end position="255"/>
    </location>
</feature>
<dbReference type="GO" id="GO:0015293">
    <property type="term" value="F:symporter activity"/>
    <property type="evidence" value="ECO:0007669"/>
    <property type="project" value="UniProtKB-KW"/>
</dbReference>
<dbReference type="PROSITE" id="PS00217">
    <property type="entry name" value="SUGAR_TRANSPORT_2"/>
    <property type="match status" value="1"/>
</dbReference>